<dbReference type="OrthoDB" id="9808281at2"/>
<evidence type="ECO:0000313" key="5">
    <source>
        <dbReference type="Proteomes" id="UP000295657"/>
    </source>
</evidence>
<dbReference type="SUPFAM" id="SSF56214">
    <property type="entry name" value="4'-phosphopantetheinyl transferase"/>
    <property type="match status" value="2"/>
</dbReference>
<dbReference type="Gene3D" id="3.90.470.20">
    <property type="entry name" value="4'-phosphopantetheinyl transferase domain"/>
    <property type="match status" value="1"/>
</dbReference>
<comment type="similarity">
    <text evidence="1">Belongs to the P-Pant transferase superfamily. Gsp/Sfp/HetI/AcpT family.</text>
</comment>
<dbReference type="RefSeq" id="WP_133543986.1">
    <property type="nucleotide sequence ID" value="NZ_SNYQ01000003.1"/>
</dbReference>
<dbReference type="Proteomes" id="UP000295657">
    <property type="component" value="Unassembled WGS sequence"/>
</dbReference>
<dbReference type="InterPro" id="IPR037143">
    <property type="entry name" value="4-PPantetheinyl_Trfase_dom_sf"/>
</dbReference>
<dbReference type="InterPro" id="IPR008278">
    <property type="entry name" value="4-PPantetheinyl_Trfase_dom"/>
</dbReference>
<sequence length="249" mass="28149">MTTLIAWGSILQDYPAINSSSPLVADRLNLCGGENARVVRRRQSRRVAHFLLSQLMKKAGENSNLLDNIYRSASDRPQLPISYMDFNISHSGDWVAVVLNIIKPAAYQEGQPHKNVAVGIDIESPQKERNFSALLRHFAAPEEIAWFEEQANAEAAFYRIWCLREALLKSQGAGIAKLSEVRHNPLQQRMYSRHCPMGRQLFSAELPFYFSVFVAGEALSNAHFFQWQSNCLQEKNLNAGIEYLVNLAP</sequence>
<keyword evidence="2 4" id="KW-0808">Transferase</keyword>
<dbReference type="AlphaFoldDB" id="A0A4R6V8R4"/>
<name>A0A4R6V8R4_9PAST</name>
<reference evidence="4 5" key="1">
    <citation type="submission" date="2019-03" db="EMBL/GenBank/DDBJ databases">
        <title>Genomic Encyclopedia of Type Strains, Phase IV (KMG-IV): sequencing the most valuable type-strain genomes for metagenomic binning, comparative biology and taxonomic classification.</title>
        <authorList>
            <person name="Goeker M."/>
        </authorList>
    </citation>
    <scope>NUCLEOTIDE SEQUENCE [LARGE SCALE GENOMIC DNA]</scope>
    <source>
        <strain evidence="4 5">DSM 28403</strain>
    </source>
</reference>
<evidence type="ECO:0000313" key="4">
    <source>
        <dbReference type="EMBL" id="TDQ57880.1"/>
    </source>
</evidence>
<dbReference type="PANTHER" id="PTHR12215">
    <property type="entry name" value="PHOSPHOPANTETHEINE TRANSFERASE"/>
    <property type="match status" value="1"/>
</dbReference>
<dbReference type="Pfam" id="PF01648">
    <property type="entry name" value="ACPS"/>
    <property type="match status" value="1"/>
</dbReference>
<comment type="caution">
    <text evidence="4">The sequence shown here is derived from an EMBL/GenBank/DDBJ whole genome shotgun (WGS) entry which is preliminary data.</text>
</comment>
<proteinExistence type="inferred from homology"/>
<protein>
    <submittedName>
        <fullName evidence="4">4'-phosphopantetheinyl transferase</fullName>
    </submittedName>
</protein>
<evidence type="ECO:0000259" key="3">
    <source>
        <dbReference type="Pfam" id="PF01648"/>
    </source>
</evidence>
<dbReference type="PANTHER" id="PTHR12215:SF10">
    <property type="entry name" value="L-AMINOADIPATE-SEMIALDEHYDE DEHYDROGENASE-PHOSPHOPANTETHEINYL TRANSFERASE"/>
    <property type="match status" value="1"/>
</dbReference>
<dbReference type="GO" id="GO:0019878">
    <property type="term" value="P:lysine biosynthetic process via aminoadipic acid"/>
    <property type="evidence" value="ECO:0007669"/>
    <property type="project" value="TreeGrafter"/>
</dbReference>
<evidence type="ECO:0000256" key="2">
    <source>
        <dbReference type="ARBA" id="ARBA00022679"/>
    </source>
</evidence>
<feature type="domain" description="4'-phosphopantetheinyl transferase" evidence="3">
    <location>
        <begin position="117"/>
        <end position="182"/>
    </location>
</feature>
<dbReference type="GO" id="GO:0000287">
    <property type="term" value="F:magnesium ion binding"/>
    <property type="evidence" value="ECO:0007669"/>
    <property type="project" value="InterPro"/>
</dbReference>
<dbReference type="EMBL" id="SNYQ01000003">
    <property type="protein sequence ID" value="TDQ57880.1"/>
    <property type="molecule type" value="Genomic_DNA"/>
</dbReference>
<dbReference type="GO" id="GO:0008897">
    <property type="term" value="F:holo-[acyl-carrier-protein] synthase activity"/>
    <property type="evidence" value="ECO:0007669"/>
    <property type="project" value="InterPro"/>
</dbReference>
<organism evidence="4 5">
    <name type="scientific">Mesocricetibacter intestinalis</name>
    <dbReference type="NCBI Taxonomy" id="1521930"/>
    <lineage>
        <taxon>Bacteria</taxon>
        <taxon>Pseudomonadati</taxon>
        <taxon>Pseudomonadota</taxon>
        <taxon>Gammaproteobacteria</taxon>
        <taxon>Pasteurellales</taxon>
        <taxon>Pasteurellaceae</taxon>
        <taxon>Mesocricetibacter</taxon>
    </lineage>
</organism>
<dbReference type="InterPro" id="IPR050559">
    <property type="entry name" value="P-Pant_transferase_sf"/>
</dbReference>
<evidence type="ECO:0000256" key="1">
    <source>
        <dbReference type="ARBA" id="ARBA00010990"/>
    </source>
</evidence>
<keyword evidence="5" id="KW-1185">Reference proteome</keyword>
<dbReference type="GO" id="GO:0005829">
    <property type="term" value="C:cytosol"/>
    <property type="evidence" value="ECO:0007669"/>
    <property type="project" value="TreeGrafter"/>
</dbReference>
<gene>
    <name evidence="4" type="ORF">EDC45_0946</name>
</gene>
<accession>A0A4R6V8R4</accession>